<evidence type="ECO:0000256" key="1">
    <source>
        <dbReference type="SAM" id="Phobius"/>
    </source>
</evidence>
<gene>
    <name evidence="2" type="ORF">AB0D95_27965</name>
</gene>
<keyword evidence="1" id="KW-0812">Transmembrane</keyword>
<feature type="transmembrane region" description="Helical" evidence="1">
    <location>
        <begin position="12"/>
        <end position="31"/>
    </location>
</feature>
<organism evidence="2 3">
    <name type="scientific">Streptomyces chilikensis</name>
    <dbReference type="NCBI Taxonomy" id="1194079"/>
    <lineage>
        <taxon>Bacteria</taxon>
        <taxon>Bacillati</taxon>
        <taxon>Actinomycetota</taxon>
        <taxon>Actinomycetes</taxon>
        <taxon>Kitasatosporales</taxon>
        <taxon>Streptomycetaceae</taxon>
        <taxon>Streptomyces</taxon>
    </lineage>
</organism>
<comment type="caution">
    <text evidence="2">The sequence shown here is derived from an EMBL/GenBank/DDBJ whole genome shotgun (WGS) entry which is preliminary data.</text>
</comment>
<dbReference type="EMBL" id="JBEZNA010000098">
    <property type="protein sequence ID" value="MEU9581060.1"/>
    <property type="molecule type" value="Genomic_DNA"/>
</dbReference>
<keyword evidence="1" id="KW-1133">Transmembrane helix</keyword>
<evidence type="ECO:0000313" key="2">
    <source>
        <dbReference type="EMBL" id="MEU9581060.1"/>
    </source>
</evidence>
<evidence type="ECO:0008006" key="4">
    <source>
        <dbReference type="Google" id="ProtNLM"/>
    </source>
</evidence>
<dbReference type="RefSeq" id="WP_359277343.1">
    <property type="nucleotide sequence ID" value="NZ_JBEZNA010000098.1"/>
</dbReference>
<keyword evidence="1" id="KW-0472">Membrane</keyword>
<protein>
    <recommendedName>
        <fullName evidence="4">Integral membrane protein</fullName>
    </recommendedName>
</protein>
<reference evidence="2 3" key="1">
    <citation type="submission" date="2024-06" db="EMBL/GenBank/DDBJ databases">
        <title>The Natural Products Discovery Center: Release of the First 8490 Sequenced Strains for Exploring Actinobacteria Biosynthetic Diversity.</title>
        <authorList>
            <person name="Kalkreuter E."/>
            <person name="Kautsar S.A."/>
            <person name="Yang D."/>
            <person name="Bader C.D."/>
            <person name="Teijaro C.N."/>
            <person name="Fluegel L."/>
            <person name="Davis C.M."/>
            <person name="Simpson J.R."/>
            <person name="Lauterbach L."/>
            <person name="Steele A.D."/>
            <person name="Gui C."/>
            <person name="Meng S."/>
            <person name="Li G."/>
            <person name="Viehrig K."/>
            <person name="Ye F."/>
            <person name="Su P."/>
            <person name="Kiefer A.F."/>
            <person name="Nichols A."/>
            <person name="Cepeda A.J."/>
            <person name="Yan W."/>
            <person name="Fan B."/>
            <person name="Jiang Y."/>
            <person name="Adhikari A."/>
            <person name="Zheng C.-J."/>
            <person name="Schuster L."/>
            <person name="Cowan T.M."/>
            <person name="Smanski M.J."/>
            <person name="Chevrette M.G."/>
            <person name="De Carvalho L.P.S."/>
            <person name="Shen B."/>
        </authorList>
    </citation>
    <scope>NUCLEOTIDE SEQUENCE [LARGE SCALE GENOMIC DNA]</scope>
    <source>
        <strain evidence="2 3">NPDC048117</strain>
    </source>
</reference>
<feature type="transmembrane region" description="Helical" evidence="1">
    <location>
        <begin position="37"/>
        <end position="55"/>
    </location>
</feature>
<evidence type="ECO:0000313" key="3">
    <source>
        <dbReference type="Proteomes" id="UP001551584"/>
    </source>
</evidence>
<name>A0ABV3EXW8_9ACTN</name>
<accession>A0ABV3EXW8</accession>
<keyword evidence="3" id="KW-1185">Reference proteome</keyword>
<dbReference type="Proteomes" id="UP001551584">
    <property type="component" value="Unassembled WGS sequence"/>
</dbReference>
<proteinExistence type="predicted"/>
<sequence>MKDRFNSTGLWLSHSDQLAWLLATLLLAAMVARWPRWAVLLLAVTTLPLALVAFAGELQHKRLGGCRWCDITITEEEEQA</sequence>